<reference evidence="2 3" key="1">
    <citation type="journal article" date="2018" name="Sci. Rep.">
        <title>Genomic signatures of local adaptation to the degree of environmental predictability in rotifers.</title>
        <authorList>
            <person name="Franch-Gras L."/>
            <person name="Hahn C."/>
            <person name="Garcia-Roger E.M."/>
            <person name="Carmona M.J."/>
            <person name="Serra M."/>
            <person name="Gomez A."/>
        </authorList>
    </citation>
    <scope>NUCLEOTIDE SEQUENCE [LARGE SCALE GENOMIC DNA]</scope>
    <source>
        <strain evidence="2">HYR1</strain>
    </source>
</reference>
<keyword evidence="3" id="KW-1185">Reference proteome</keyword>
<feature type="transmembrane region" description="Helical" evidence="1">
    <location>
        <begin position="375"/>
        <end position="392"/>
    </location>
</feature>
<feature type="transmembrane region" description="Helical" evidence="1">
    <location>
        <begin position="280"/>
        <end position="302"/>
    </location>
</feature>
<gene>
    <name evidence="2" type="ORF">BpHYR1_048177</name>
</gene>
<dbReference type="OrthoDB" id="10221028at2759"/>
<feature type="transmembrane region" description="Helical" evidence="1">
    <location>
        <begin position="436"/>
        <end position="453"/>
    </location>
</feature>
<keyword evidence="1" id="KW-0812">Transmembrane</keyword>
<evidence type="ECO:0000313" key="2">
    <source>
        <dbReference type="EMBL" id="RMZ93115.1"/>
    </source>
</evidence>
<organism evidence="2 3">
    <name type="scientific">Brachionus plicatilis</name>
    <name type="common">Marine rotifer</name>
    <name type="synonym">Brachionus muelleri</name>
    <dbReference type="NCBI Taxonomy" id="10195"/>
    <lineage>
        <taxon>Eukaryota</taxon>
        <taxon>Metazoa</taxon>
        <taxon>Spiralia</taxon>
        <taxon>Gnathifera</taxon>
        <taxon>Rotifera</taxon>
        <taxon>Eurotatoria</taxon>
        <taxon>Monogononta</taxon>
        <taxon>Pseudotrocha</taxon>
        <taxon>Ploima</taxon>
        <taxon>Brachionidae</taxon>
        <taxon>Brachionus</taxon>
    </lineage>
</organism>
<proteinExistence type="predicted"/>
<evidence type="ECO:0008006" key="4">
    <source>
        <dbReference type="Google" id="ProtNLM"/>
    </source>
</evidence>
<feature type="transmembrane region" description="Helical" evidence="1">
    <location>
        <begin position="513"/>
        <end position="536"/>
    </location>
</feature>
<feature type="transmembrane region" description="Helical" evidence="1">
    <location>
        <begin position="459"/>
        <end position="476"/>
    </location>
</feature>
<evidence type="ECO:0000256" key="1">
    <source>
        <dbReference type="SAM" id="Phobius"/>
    </source>
</evidence>
<protein>
    <recommendedName>
        <fullName evidence="4">G-protein coupled receptors family 1 profile domain-containing protein</fullName>
    </recommendedName>
</protein>
<dbReference type="EMBL" id="REGN01014060">
    <property type="protein sequence ID" value="RMZ93115.1"/>
    <property type="molecule type" value="Genomic_DNA"/>
</dbReference>
<sequence length="595" mass="69846">MCPFIFSGSNIESIQFDGLSNVFLKRNIISFIHVNQSIQSSVDRLFLASYRVRLDDSVLSPEIFNGISLLSVSGSVDKIEKETFKKLLNIKLIRLDLEDFRFFFSNGMDWLNGLEFNRDYLIVDFSTENYFFSEEDICLFKNVILNPRIFIYITAPKLECTCTIMWLQRSFNSSKSLFFSLIGEDTLSSSFIASYSQVCWSNTNLSGENCAFEEKLNKCRPQHVGPTFTSNDMLYTSEYFNFMSVVLLPVISTVGLVTNFINVQIIVRIIKEDKEKKFKILNLTMLANSVANLAYFFLYMLHLMNKCVYPNGIFCSTIAHNYFVQLYEIIFVEFFLNCLKILSNMSIILISWIRLSSLVSDNFFILNGNEKNKKRLKWFISVFLFISLMLSVEKVFVAQINTNYFVGDEKEYVEFPNKNTFQHMLLRFRTIINIEIKYYGLVSYVFFVLFILNFLVNDVFLTLTMIGTDIAMLYFLRGKIKLKKLIGKKMVKGKKKDVKLHPEIKDKRIIKTIVLNLFILFLLKFLHLCISIHFLIVKLSYFDKENYCVFNSRICSNYLEFAEVFYSISNIYTVILYYNLNKKYEEAFKKMFWLK</sequence>
<comment type="caution">
    <text evidence="2">The sequence shown here is derived from an EMBL/GenBank/DDBJ whole genome shotgun (WGS) entry which is preliminary data.</text>
</comment>
<dbReference type="Proteomes" id="UP000276133">
    <property type="component" value="Unassembled WGS sequence"/>
</dbReference>
<dbReference type="AlphaFoldDB" id="A0A3M7P1X9"/>
<dbReference type="Gene3D" id="1.20.1070.10">
    <property type="entry name" value="Rhodopsin 7-helix transmembrane proteins"/>
    <property type="match status" value="1"/>
</dbReference>
<accession>A0A3M7P1X9</accession>
<evidence type="ECO:0000313" key="3">
    <source>
        <dbReference type="Proteomes" id="UP000276133"/>
    </source>
</evidence>
<keyword evidence="1" id="KW-0472">Membrane</keyword>
<keyword evidence="1" id="KW-1133">Transmembrane helix</keyword>
<feature type="transmembrane region" description="Helical" evidence="1">
    <location>
        <begin position="239"/>
        <end position="260"/>
    </location>
</feature>
<name>A0A3M7P1X9_BRAPC</name>
<feature type="transmembrane region" description="Helical" evidence="1">
    <location>
        <begin position="564"/>
        <end position="580"/>
    </location>
</feature>